<feature type="compositionally biased region" description="Low complexity" evidence="1">
    <location>
        <begin position="215"/>
        <end position="230"/>
    </location>
</feature>
<keyword evidence="3" id="KW-1185">Reference proteome</keyword>
<proteinExistence type="predicted"/>
<gene>
    <name evidence="2" type="ORF">Rsub_11526</name>
</gene>
<organism evidence="2 3">
    <name type="scientific">Raphidocelis subcapitata</name>
    <dbReference type="NCBI Taxonomy" id="307507"/>
    <lineage>
        <taxon>Eukaryota</taxon>
        <taxon>Viridiplantae</taxon>
        <taxon>Chlorophyta</taxon>
        <taxon>core chlorophytes</taxon>
        <taxon>Chlorophyceae</taxon>
        <taxon>CS clade</taxon>
        <taxon>Sphaeropleales</taxon>
        <taxon>Selenastraceae</taxon>
        <taxon>Raphidocelis</taxon>
    </lineage>
</organism>
<dbReference type="Proteomes" id="UP000247498">
    <property type="component" value="Unassembled WGS sequence"/>
</dbReference>
<feature type="region of interest" description="Disordered" evidence="1">
    <location>
        <begin position="1"/>
        <end position="38"/>
    </location>
</feature>
<dbReference type="EMBL" id="BDRX01000138">
    <property type="protein sequence ID" value="GBF98888.1"/>
    <property type="molecule type" value="Genomic_DNA"/>
</dbReference>
<sequence length="299" mass="30755">MAWKPSFAGRPIVPGRSDKEGHRDAVSEGRSEELPKPALTTYCRTNAAIARHWQKAPGSGQQAPGGEREAAARTRQACWVDSVHLEQLPGRYIPSWPGTPRDLEEKETEGRARGIPGYTGCSPQRHAPAKGAAAAGGEGGDVGGAGAPQEGPAAAAASAEAWAAAAQSSKRWDRQTAGAAAAAAAPQADGLTAAGQIPQQPHHNPPAGQPQERGPPSSAPQLQPQAQTQPRPRPTTYGAAFPGGPAYTLTGGWCERAARLPWDAHGTGSGGCGGCELPYSAVDTRFASYGGVRNSASNL</sequence>
<dbReference type="AlphaFoldDB" id="A0A2V0PGA6"/>
<feature type="compositionally biased region" description="Gly residues" evidence="1">
    <location>
        <begin position="134"/>
        <end position="146"/>
    </location>
</feature>
<evidence type="ECO:0000256" key="1">
    <source>
        <dbReference type="SAM" id="MobiDB-lite"/>
    </source>
</evidence>
<reference evidence="2 3" key="1">
    <citation type="journal article" date="2018" name="Sci. Rep.">
        <title>Raphidocelis subcapitata (=Pseudokirchneriella subcapitata) provides an insight into genome evolution and environmental adaptations in the Sphaeropleales.</title>
        <authorList>
            <person name="Suzuki S."/>
            <person name="Yamaguchi H."/>
            <person name="Nakajima N."/>
            <person name="Kawachi M."/>
        </authorList>
    </citation>
    <scope>NUCLEOTIDE SEQUENCE [LARGE SCALE GENOMIC DNA]</scope>
    <source>
        <strain evidence="2 3">NIES-35</strain>
    </source>
</reference>
<feature type="compositionally biased region" description="Low complexity" evidence="1">
    <location>
        <begin position="147"/>
        <end position="168"/>
    </location>
</feature>
<name>A0A2V0PGA6_9CHLO</name>
<evidence type="ECO:0000313" key="3">
    <source>
        <dbReference type="Proteomes" id="UP000247498"/>
    </source>
</evidence>
<feature type="region of interest" description="Disordered" evidence="1">
    <location>
        <begin position="53"/>
        <end position="75"/>
    </location>
</feature>
<feature type="compositionally biased region" description="Low complexity" evidence="1">
    <location>
        <begin position="177"/>
        <end position="195"/>
    </location>
</feature>
<feature type="compositionally biased region" description="Basic and acidic residues" evidence="1">
    <location>
        <begin position="16"/>
        <end position="35"/>
    </location>
</feature>
<feature type="compositionally biased region" description="Basic and acidic residues" evidence="1">
    <location>
        <begin position="101"/>
        <end position="112"/>
    </location>
</feature>
<feature type="region of interest" description="Disordered" evidence="1">
    <location>
        <begin position="91"/>
        <end position="243"/>
    </location>
</feature>
<comment type="caution">
    <text evidence="2">The sequence shown here is derived from an EMBL/GenBank/DDBJ whole genome shotgun (WGS) entry which is preliminary data.</text>
</comment>
<protein>
    <submittedName>
        <fullName evidence="2">Uncharacterized protein</fullName>
    </submittedName>
</protein>
<dbReference type="InParanoid" id="A0A2V0PGA6"/>
<accession>A0A2V0PGA6</accession>
<evidence type="ECO:0000313" key="2">
    <source>
        <dbReference type="EMBL" id="GBF98888.1"/>
    </source>
</evidence>